<evidence type="ECO:0008006" key="3">
    <source>
        <dbReference type="Google" id="ProtNLM"/>
    </source>
</evidence>
<reference evidence="2" key="1">
    <citation type="submission" date="2017-03" db="EMBL/GenBank/DDBJ databases">
        <title>Phytopthora megakarya and P. palmivora, two closely related causual agents of cacao black pod achieved similar genome size and gene model numbers by different mechanisms.</title>
        <authorList>
            <person name="Ali S."/>
            <person name="Shao J."/>
            <person name="Larry D.J."/>
            <person name="Kronmiller B."/>
            <person name="Shen D."/>
            <person name="Strem M.D."/>
            <person name="Melnick R.L."/>
            <person name="Guiltinan M.J."/>
            <person name="Tyler B.M."/>
            <person name="Meinhardt L.W."/>
            <person name="Bailey B.A."/>
        </authorList>
    </citation>
    <scope>NUCLEOTIDE SEQUENCE [LARGE SCALE GENOMIC DNA]</scope>
    <source>
        <strain evidence="2">zdho120</strain>
    </source>
</reference>
<evidence type="ECO:0000313" key="1">
    <source>
        <dbReference type="EMBL" id="OWZ22731.1"/>
    </source>
</evidence>
<dbReference type="Proteomes" id="UP000198211">
    <property type="component" value="Unassembled WGS sequence"/>
</dbReference>
<dbReference type="EMBL" id="NBNE01000114">
    <property type="protein sequence ID" value="OWZ22731.1"/>
    <property type="molecule type" value="Genomic_DNA"/>
</dbReference>
<proteinExistence type="predicted"/>
<comment type="caution">
    <text evidence="1">The sequence shown here is derived from an EMBL/GenBank/DDBJ whole genome shotgun (WGS) entry which is preliminary data.</text>
</comment>
<sequence length="106" mass="12328">MSISGHHHLSDRELMRKAFSLKLRWYILLTTVTLMTHQRLINTHCRATSPRSGQWVVDASSAHNKYSANWMSLVFAKKRDECGRGVRYKARLVAKGFKQKFGVEFF</sequence>
<organism evidence="1 2">
    <name type="scientific">Phytophthora megakarya</name>
    <dbReference type="NCBI Taxonomy" id="4795"/>
    <lineage>
        <taxon>Eukaryota</taxon>
        <taxon>Sar</taxon>
        <taxon>Stramenopiles</taxon>
        <taxon>Oomycota</taxon>
        <taxon>Peronosporomycetes</taxon>
        <taxon>Peronosporales</taxon>
        <taxon>Peronosporaceae</taxon>
        <taxon>Phytophthora</taxon>
    </lineage>
</organism>
<keyword evidence="2" id="KW-1185">Reference proteome</keyword>
<accession>A0A225WYI6</accession>
<evidence type="ECO:0000313" key="2">
    <source>
        <dbReference type="Proteomes" id="UP000198211"/>
    </source>
</evidence>
<protein>
    <recommendedName>
        <fullName evidence="3">Polyprotein</fullName>
    </recommendedName>
</protein>
<dbReference type="OrthoDB" id="95475at2759"/>
<gene>
    <name evidence="1" type="ORF">PHMEG_0002527</name>
</gene>
<dbReference type="AlphaFoldDB" id="A0A225WYI6"/>
<name>A0A225WYI6_9STRA</name>